<dbReference type="AlphaFoldDB" id="A0A4C1XGJ8"/>
<dbReference type="STRING" id="151549.A0A4C1XGJ8"/>
<evidence type="ECO:0000313" key="3">
    <source>
        <dbReference type="Proteomes" id="UP000299102"/>
    </source>
</evidence>
<name>A0A4C1XGJ8_EUMVA</name>
<reference evidence="2 3" key="1">
    <citation type="journal article" date="2019" name="Commun. Biol.">
        <title>The bagworm genome reveals a unique fibroin gene that provides high tensile strength.</title>
        <authorList>
            <person name="Kono N."/>
            <person name="Nakamura H."/>
            <person name="Ohtoshi R."/>
            <person name="Tomita M."/>
            <person name="Numata K."/>
            <person name="Arakawa K."/>
        </authorList>
    </citation>
    <scope>NUCLEOTIDE SEQUENCE [LARGE SCALE GENOMIC DNA]</scope>
</reference>
<dbReference type="OrthoDB" id="5980302at2759"/>
<protein>
    <submittedName>
        <fullName evidence="2">WD repeat-containing protein on Y chromosome</fullName>
    </submittedName>
</protein>
<keyword evidence="3" id="KW-1185">Reference proteome</keyword>
<evidence type="ECO:0000256" key="1">
    <source>
        <dbReference type="SAM" id="MobiDB-lite"/>
    </source>
</evidence>
<accession>A0A4C1XGJ8</accession>
<dbReference type="SUPFAM" id="SSF47473">
    <property type="entry name" value="EF-hand"/>
    <property type="match status" value="1"/>
</dbReference>
<proteinExistence type="predicted"/>
<comment type="caution">
    <text evidence="2">The sequence shown here is derived from an EMBL/GenBank/DDBJ whole genome shotgun (WGS) entry which is preliminary data.</text>
</comment>
<evidence type="ECO:0000313" key="2">
    <source>
        <dbReference type="EMBL" id="GBP62122.1"/>
    </source>
</evidence>
<dbReference type="Proteomes" id="UP000299102">
    <property type="component" value="Unassembled WGS sequence"/>
</dbReference>
<gene>
    <name evidence="2" type="primary">WDY</name>
    <name evidence="2" type="ORF">EVAR_46091_1</name>
</gene>
<dbReference type="InterPro" id="IPR011992">
    <property type="entry name" value="EF-hand-dom_pair"/>
</dbReference>
<organism evidence="2 3">
    <name type="scientific">Eumeta variegata</name>
    <name type="common">Bagworm moth</name>
    <name type="synonym">Eumeta japonica</name>
    <dbReference type="NCBI Taxonomy" id="151549"/>
    <lineage>
        <taxon>Eukaryota</taxon>
        <taxon>Metazoa</taxon>
        <taxon>Ecdysozoa</taxon>
        <taxon>Arthropoda</taxon>
        <taxon>Hexapoda</taxon>
        <taxon>Insecta</taxon>
        <taxon>Pterygota</taxon>
        <taxon>Neoptera</taxon>
        <taxon>Endopterygota</taxon>
        <taxon>Lepidoptera</taxon>
        <taxon>Glossata</taxon>
        <taxon>Ditrysia</taxon>
        <taxon>Tineoidea</taxon>
        <taxon>Psychidae</taxon>
        <taxon>Oiketicinae</taxon>
        <taxon>Eumeta</taxon>
    </lineage>
</organism>
<feature type="compositionally biased region" description="Polar residues" evidence="1">
    <location>
        <begin position="8"/>
        <end position="29"/>
    </location>
</feature>
<dbReference type="EMBL" id="BGZK01000832">
    <property type="protein sequence ID" value="GBP62122.1"/>
    <property type="molecule type" value="Genomic_DNA"/>
</dbReference>
<feature type="region of interest" description="Disordered" evidence="1">
    <location>
        <begin position="1"/>
        <end position="29"/>
    </location>
</feature>
<dbReference type="Gene3D" id="1.10.238.10">
    <property type="entry name" value="EF-hand"/>
    <property type="match status" value="1"/>
</dbReference>
<sequence>MAQESETKSIISLSGYGSESTGLTSGTRWRNPTLHERCTTNDMLKLQEVFRSAPKHKLSRNEFRTALKNVLNVEYDDEDYNILFLKADTGRTGQIGWDDLVSHLMLGYFSSDPEGQNENLQLPIVGLPTVLRSRHRHPISKICFCPEVNKNYSVLSRFDGPGCGSASDRVSELNTSGRTGEGGVNVGGSSTKSFSFEQEAAGMKCSSRNEMFCSMVPLF</sequence>